<evidence type="ECO:0000313" key="4">
    <source>
        <dbReference type="EMBL" id="MDQ0214011.1"/>
    </source>
</evidence>
<accession>A0AAJ1T2D6</accession>
<feature type="chain" id="PRO_5042596710" description="TPM domain-containing protein" evidence="2">
    <location>
        <begin position="30"/>
        <end position="261"/>
    </location>
</feature>
<keyword evidence="2" id="KW-0732">Signal</keyword>
<dbReference type="EMBL" id="JAUSUC010000003">
    <property type="protein sequence ID" value="MDQ0214011.1"/>
    <property type="molecule type" value="Genomic_DNA"/>
</dbReference>
<evidence type="ECO:0000313" key="5">
    <source>
        <dbReference type="Proteomes" id="UP001237207"/>
    </source>
</evidence>
<organism evidence="4 5">
    <name type="scientific">Oikeobacillus pervagus</name>
    <dbReference type="NCBI Taxonomy" id="1325931"/>
    <lineage>
        <taxon>Bacteria</taxon>
        <taxon>Bacillati</taxon>
        <taxon>Bacillota</taxon>
        <taxon>Bacilli</taxon>
        <taxon>Bacillales</taxon>
        <taxon>Bacillaceae</taxon>
        <taxon>Oikeobacillus</taxon>
    </lineage>
</organism>
<gene>
    <name evidence="4" type="ORF">J2S13_000406</name>
</gene>
<dbReference type="InterPro" id="IPR007621">
    <property type="entry name" value="TPM_dom"/>
</dbReference>
<evidence type="ECO:0000259" key="3">
    <source>
        <dbReference type="Pfam" id="PF04536"/>
    </source>
</evidence>
<dbReference type="Pfam" id="PF04536">
    <property type="entry name" value="TPM_phosphatase"/>
    <property type="match status" value="1"/>
</dbReference>
<reference evidence="4" key="1">
    <citation type="submission" date="2023-07" db="EMBL/GenBank/DDBJ databases">
        <title>Genomic Encyclopedia of Type Strains, Phase IV (KMG-IV): sequencing the most valuable type-strain genomes for metagenomic binning, comparative biology and taxonomic classification.</title>
        <authorList>
            <person name="Goeker M."/>
        </authorList>
    </citation>
    <scope>NUCLEOTIDE SEQUENCE</scope>
    <source>
        <strain evidence="4">DSM 23947</strain>
    </source>
</reference>
<feature type="signal peptide" evidence="2">
    <location>
        <begin position="1"/>
        <end position="29"/>
    </location>
</feature>
<name>A0AAJ1T2D6_9BACI</name>
<dbReference type="Gene3D" id="3.10.310.50">
    <property type="match status" value="1"/>
</dbReference>
<feature type="compositionally biased region" description="Gly residues" evidence="1">
    <location>
        <begin position="242"/>
        <end position="253"/>
    </location>
</feature>
<protein>
    <recommendedName>
        <fullName evidence="3">TPM domain-containing protein</fullName>
    </recommendedName>
</protein>
<evidence type="ECO:0000256" key="2">
    <source>
        <dbReference type="SAM" id="SignalP"/>
    </source>
</evidence>
<comment type="caution">
    <text evidence="4">The sequence shown here is derived from an EMBL/GenBank/DDBJ whole genome shotgun (WGS) entry which is preliminary data.</text>
</comment>
<keyword evidence="5" id="KW-1185">Reference proteome</keyword>
<feature type="region of interest" description="Disordered" evidence="1">
    <location>
        <begin position="229"/>
        <end position="261"/>
    </location>
</feature>
<proteinExistence type="predicted"/>
<evidence type="ECO:0000256" key="1">
    <source>
        <dbReference type="SAM" id="MobiDB-lite"/>
    </source>
</evidence>
<dbReference type="AlphaFoldDB" id="A0AAJ1T2D6"/>
<sequence length="261" mass="29867">MKSKNGRKRIMAVFTLFLLLPFFTNNATAATTTKQRVYDEANLLNQKERTQLEEMAEKYSVKRETDFIILTTKNQEKKDVEKYMQDFYDEQGLGYDQKHGNTAILTVDMSHREIYLAGFYKAKTYLDRHRLDLIRDKITSDLSAKNYFDAFQTFITTADRYMGIKPGVDPENILFKLWFQLAVSIGMGGGVVWLMTYNSGGKVTIHEKTYEDPKTSKVLERRDQYIRTSTTKWKKPKNNSKGGSGGITGGGHSHSGSRGSF</sequence>
<dbReference type="Proteomes" id="UP001237207">
    <property type="component" value="Unassembled WGS sequence"/>
</dbReference>
<feature type="domain" description="TPM" evidence="3">
    <location>
        <begin position="37"/>
        <end position="159"/>
    </location>
</feature>